<dbReference type="EMBL" id="JAKOGI010000142">
    <property type="protein sequence ID" value="KAJ8442351.1"/>
    <property type="molecule type" value="Genomic_DNA"/>
</dbReference>
<feature type="region of interest" description="Disordered" evidence="7">
    <location>
        <begin position="406"/>
        <end position="487"/>
    </location>
</feature>
<evidence type="ECO:0000256" key="1">
    <source>
        <dbReference type="ARBA" id="ARBA00004123"/>
    </source>
</evidence>
<dbReference type="PROSITE" id="PS51294">
    <property type="entry name" value="HTH_MYB"/>
    <property type="match status" value="1"/>
</dbReference>
<dbReference type="InterPro" id="IPR001005">
    <property type="entry name" value="SANT/Myb"/>
</dbReference>
<keyword evidence="10" id="KW-1185">Reference proteome</keyword>
<feature type="compositionally biased region" description="Basic and acidic residues" evidence="7">
    <location>
        <begin position="199"/>
        <end position="213"/>
    </location>
</feature>
<gene>
    <name evidence="9" type="ORF">Cgig2_018607</name>
</gene>
<accession>A0A9Q1QI46</accession>
<evidence type="ECO:0000256" key="2">
    <source>
        <dbReference type="ARBA" id="ARBA00023015"/>
    </source>
</evidence>
<dbReference type="NCBIfam" id="TIGR01557">
    <property type="entry name" value="myb_SHAQKYF"/>
    <property type="match status" value="1"/>
</dbReference>
<evidence type="ECO:0000256" key="4">
    <source>
        <dbReference type="ARBA" id="ARBA00023163"/>
    </source>
</evidence>
<dbReference type="SUPFAM" id="SSF46689">
    <property type="entry name" value="Homeodomain-like"/>
    <property type="match status" value="1"/>
</dbReference>
<feature type="coiled-coil region" evidence="6">
    <location>
        <begin position="41"/>
        <end position="86"/>
    </location>
</feature>
<dbReference type="GO" id="GO:0005634">
    <property type="term" value="C:nucleus"/>
    <property type="evidence" value="ECO:0007669"/>
    <property type="project" value="UniProtKB-SubCell"/>
</dbReference>
<name>A0A9Q1QI46_9CARY</name>
<organism evidence="9 10">
    <name type="scientific">Carnegiea gigantea</name>
    <dbReference type="NCBI Taxonomy" id="171969"/>
    <lineage>
        <taxon>Eukaryota</taxon>
        <taxon>Viridiplantae</taxon>
        <taxon>Streptophyta</taxon>
        <taxon>Embryophyta</taxon>
        <taxon>Tracheophyta</taxon>
        <taxon>Spermatophyta</taxon>
        <taxon>Magnoliopsida</taxon>
        <taxon>eudicotyledons</taxon>
        <taxon>Gunneridae</taxon>
        <taxon>Pentapetalae</taxon>
        <taxon>Caryophyllales</taxon>
        <taxon>Cactineae</taxon>
        <taxon>Cactaceae</taxon>
        <taxon>Cactoideae</taxon>
        <taxon>Echinocereeae</taxon>
        <taxon>Carnegiea</taxon>
    </lineage>
</organism>
<dbReference type="InterPro" id="IPR017930">
    <property type="entry name" value="Myb_dom"/>
</dbReference>
<keyword evidence="6" id="KW-0175">Coiled coil</keyword>
<sequence length="487" mass="52943">MMASPSELSLECKPQSYSMLLKSFADHKNLSSVDLQATQRLEEYIHRLEEERVKIDAFKRELPLCMQLLTNAMEASRQQLQSCRESQGTGPVLEEFIPLKNSNAEGLSDQKPAPVSDKANWMTSAQLWSQAGDATKQQQQSTSPKTKADHIGLNVSPKLGLDTKQRNGGAFHPFTKERSSAGPNNSTMRTIPELSLASNDREREEKECGESENRMNGSRSEISGKGGSEAVGKAAESQATTTTTGTTTTTTTTQTHRKARRCWSPDLHRRFVNALQMLGGSQVATPKQIRELMKVDGLTNDEVKSHLQKYRLHTRRPSPSPQAAGAPAPQLVVLGGIWVPPEYATAAAAAHGGAPAAIYSAHPTSQVSPHYCSPPVVPPQEFYAPPPLPPSPQAAPHLKLHHTALHHPGHQQQQLHVYKTSSHTQNHSSPESDARGAGDRSESIEDGKSESSSWKGESGGENNGERRGLAALRDDGESNGSEITLKF</sequence>
<feature type="compositionally biased region" description="Basic and acidic residues" evidence="7">
    <location>
        <begin position="463"/>
        <end position="476"/>
    </location>
</feature>
<dbReference type="FunFam" id="1.10.10.60:FF:000002">
    <property type="entry name" value="Myb family transcription factor"/>
    <property type="match status" value="1"/>
</dbReference>
<feature type="compositionally biased region" description="Low complexity" evidence="7">
    <location>
        <begin position="135"/>
        <end position="145"/>
    </location>
</feature>
<dbReference type="OrthoDB" id="1908613at2759"/>
<evidence type="ECO:0000256" key="6">
    <source>
        <dbReference type="SAM" id="Coils"/>
    </source>
</evidence>
<protein>
    <recommendedName>
        <fullName evidence="8">HTH myb-type domain-containing protein</fullName>
    </recommendedName>
</protein>
<feature type="compositionally biased region" description="Low complexity" evidence="7">
    <location>
        <begin position="240"/>
        <end position="254"/>
    </location>
</feature>
<dbReference type="GO" id="GO:0003677">
    <property type="term" value="F:DNA binding"/>
    <property type="evidence" value="ECO:0007669"/>
    <property type="project" value="UniProtKB-KW"/>
</dbReference>
<dbReference type="Proteomes" id="UP001153076">
    <property type="component" value="Unassembled WGS sequence"/>
</dbReference>
<dbReference type="InterPro" id="IPR006447">
    <property type="entry name" value="Myb_dom_plants"/>
</dbReference>
<keyword evidence="3" id="KW-0238">DNA-binding</keyword>
<feature type="region of interest" description="Disordered" evidence="7">
    <location>
        <begin position="129"/>
        <end position="260"/>
    </location>
</feature>
<dbReference type="InterPro" id="IPR058673">
    <property type="entry name" value="HHO5-like_N"/>
</dbReference>
<dbReference type="GO" id="GO:0003700">
    <property type="term" value="F:DNA-binding transcription factor activity"/>
    <property type="evidence" value="ECO:0007669"/>
    <property type="project" value="InterPro"/>
</dbReference>
<feature type="compositionally biased region" description="Polar residues" evidence="7">
    <location>
        <begin position="419"/>
        <end position="429"/>
    </location>
</feature>
<proteinExistence type="predicted"/>
<dbReference type="InterPro" id="IPR009057">
    <property type="entry name" value="Homeodomain-like_sf"/>
</dbReference>
<dbReference type="InterPro" id="IPR044787">
    <property type="entry name" value="HHO5-like"/>
</dbReference>
<feature type="compositionally biased region" description="Polar residues" evidence="7">
    <location>
        <begin position="478"/>
        <end position="487"/>
    </location>
</feature>
<keyword evidence="2" id="KW-0805">Transcription regulation</keyword>
<feature type="domain" description="HTH myb-type" evidence="8">
    <location>
        <begin position="255"/>
        <end position="315"/>
    </location>
</feature>
<keyword evidence="5" id="KW-0539">Nucleus</keyword>
<evidence type="ECO:0000313" key="10">
    <source>
        <dbReference type="Proteomes" id="UP001153076"/>
    </source>
</evidence>
<evidence type="ECO:0000256" key="5">
    <source>
        <dbReference type="ARBA" id="ARBA00023242"/>
    </source>
</evidence>
<evidence type="ECO:0000313" key="9">
    <source>
        <dbReference type="EMBL" id="KAJ8442351.1"/>
    </source>
</evidence>
<dbReference type="Pfam" id="PF00249">
    <property type="entry name" value="Myb_DNA-binding"/>
    <property type="match status" value="1"/>
</dbReference>
<feature type="compositionally biased region" description="Basic and acidic residues" evidence="7">
    <location>
        <begin position="430"/>
        <end position="449"/>
    </location>
</feature>
<dbReference type="AlphaFoldDB" id="A0A9Q1QI46"/>
<dbReference type="PANTHER" id="PTHR31003:SF19">
    <property type="entry name" value="MYB FAMILY TRANSCRIPTION FACTOR EFM"/>
    <property type="match status" value="1"/>
</dbReference>
<keyword evidence="4" id="KW-0804">Transcription</keyword>
<dbReference type="PANTHER" id="PTHR31003">
    <property type="entry name" value="MYB FAMILY TRANSCRIPTION FACTOR"/>
    <property type="match status" value="1"/>
</dbReference>
<comment type="subcellular location">
    <subcellularLocation>
        <location evidence="1">Nucleus</location>
    </subcellularLocation>
</comment>
<reference evidence="9" key="1">
    <citation type="submission" date="2022-04" db="EMBL/GenBank/DDBJ databases">
        <title>Carnegiea gigantea Genome sequencing and assembly v2.</title>
        <authorList>
            <person name="Copetti D."/>
            <person name="Sanderson M.J."/>
            <person name="Burquez A."/>
            <person name="Wojciechowski M.F."/>
        </authorList>
    </citation>
    <scope>NUCLEOTIDE SEQUENCE</scope>
    <source>
        <strain evidence="9">SGP5-SGP5p</strain>
        <tissue evidence="9">Aerial part</tissue>
    </source>
</reference>
<evidence type="ECO:0000256" key="7">
    <source>
        <dbReference type="SAM" id="MobiDB-lite"/>
    </source>
</evidence>
<dbReference type="Pfam" id="PF26575">
    <property type="entry name" value="HHO5_N"/>
    <property type="match status" value="1"/>
</dbReference>
<evidence type="ECO:0000259" key="8">
    <source>
        <dbReference type="PROSITE" id="PS51294"/>
    </source>
</evidence>
<evidence type="ECO:0000256" key="3">
    <source>
        <dbReference type="ARBA" id="ARBA00023125"/>
    </source>
</evidence>
<comment type="caution">
    <text evidence="9">The sequence shown here is derived from an EMBL/GenBank/DDBJ whole genome shotgun (WGS) entry which is preliminary data.</text>
</comment>
<dbReference type="Gene3D" id="1.10.10.60">
    <property type="entry name" value="Homeodomain-like"/>
    <property type="match status" value="1"/>
</dbReference>